<keyword evidence="1" id="KW-1133">Transmembrane helix</keyword>
<evidence type="ECO:0000313" key="3">
    <source>
        <dbReference type="Proteomes" id="UP000267223"/>
    </source>
</evidence>
<dbReference type="AlphaFoldDB" id="A0A3M9NLZ9"/>
<dbReference type="PANTHER" id="PTHR21180">
    <property type="entry name" value="ENDONUCLEASE/EXONUCLEASE/PHOSPHATASE FAMILY DOMAIN-CONTAINING PROTEIN 1"/>
    <property type="match status" value="1"/>
</dbReference>
<dbReference type="RefSeq" id="WP_123119382.1">
    <property type="nucleotide sequence ID" value="NZ_RJJR01000002.1"/>
</dbReference>
<comment type="caution">
    <text evidence="2">The sequence shown here is derived from an EMBL/GenBank/DDBJ whole genome shotgun (WGS) entry which is preliminary data.</text>
</comment>
<dbReference type="GO" id="GO:0015628">
    <property type="term" value="P:protein secretion by the type II secretion system"/>
    <property type="evidence" value="ECO:0007669"/>
    <property type="project" value="TreeGrafter"/>
</dbReference>
<dbReference type="Gene3D" id="1.10.150.280">
    <property type="entry name" value="AF1531-like domain"/>
    <property type="match status" value="2"/>
</dbReference>
<organism evidence="2 3">
    <name type="scientific">Hanamia caeni</name>
    <dbReference type="NCBI Taxonomy" id="2294116"/>
    <lineage>
        <taxon>Bacteria</taxon>
        <taxon>Pseudomonadati</taxon>
        <taxon>Bacteroidota</taxon>
        <taxon>Chitinophagia</taxon>
        <taxon>Chitinophagales</taxon>
        <taxon>Chitinophagaceae</taxon>
        <taxon>Hanamia</taxon>
    </lineage>
</organism>
<proteinExistence type="predicted"/>
<keyword evidence="1" id="KW-0472">Membrane</keyword>
<evidence type="ECO:0000313" key="2">
    <source>
        <dbReference type="EMBL" id="RNI38819.1"/>
    </source>
</evidence>
<feature type="transmembrane region" description="Helical" evidence="1">
    <location>
        <begin position="20"/>
        <end position="40"/>
    </location>
</feature>
<keyword evidence="1" id="KW-0812">Transmembrane</keyword>
<dbReference type="EMBL" id="RJJR01000002">
    <property type="protein sequence ID" value="RNI38819.1"/>
    <property type="molecule type" value="Genomic_DNA"/>
</dbReference>
<gene>
    <name evidence="2" type="ORF">EFY79_03930</name>
</gene>
<dbReference type="PANTHER" id="PTHR21180:SF32">
    <property type="entry name" value="ENDONUCLEASE_EXONUCLEASE_PHOSPHATASE FAMILY DOMAIN-CONTAINING PROTEIN 1"/>
    <property type="match status" value="1"/>
</dbReference>
<dbReference type="Proteomes" id="UP000267223">
    <property type="component" value="Unassembled WGS sequence"/>
</dbReference>
<name>A0A3M9NLZ9_9BACT</name>
<dbReference type="OrthoDB" id="981124at2"/>
<dbReference type="SUPFAM" id="SSF47781">
    <property type="entry name" value="RuvA domain 2-like"/>
    <property type="match status" value="3"/>
</dbReference>
<reference evidence="2 3" key="1">
    <citation type="submission" date="2018-11" db="EMBL/GenBank/DDBJ databases">
        <title>Draft genome sequence of Ferruginibacter sp. BO-59.</title>
        <authorList>
            <person name="Im W.T."/>
        </authorList>
    </citation>
    <scope>NUCLEOTIDE SEQUENCE [LARGE SCALE GENOMIC DNA]</scope>
    <source>
        <strain evidence="2 3">BO-59</strain>
    </source>
</reference>
<dbReference type="Pfam" id="PF12836">
    <property type="entry name" value="HHH_3"/>
    <property type="match status" value="3"/>
</dbReference>
<protein>
    <submittedName>
        <fullName evidence="2">Helix-hairpin-helix domain-containing protein</fullName>
    </submittedName>
</protein>
<dbReference type="GO" id="GO:0015627">
    <property type="term" value="C:type II protein secretion system complex"/>
    <property type="evidence" value="ECO:0007669"/>
    <property type="project" value="TreeGrafter"/>
</dbReference>
<dbReference type="Gene3D" id="1.10.150.320">
    <property type="entry name" value="Photosystem II 12 kDa extrinsic protein"/>
    <property type="match status" value="1"/>
</dbReference>
<accession>A0A3M9NLZ9</accession>
<keyword evidence="3" id="KW-1185">Reference proteome</keyword>
<sequence length="312" mass="35644">MWKLLTTYFSFTKKERRGIIFVTIAVILVALAPQFFYLFVKDEAVNANQFSMEIAALEAKVSQRKNYPGKSYDNQNTFRRLYASETAVAKERFYFDPNTASENDWLRLGIKKKTAQTIQKYLAKGGRFYKPADLQKIYGMSEKDAQELMPYISIAAIKKDYPSLQDKPAQSPTYPKKNSILPVDINIADTTAFIALPGIGSKLSKRIVGFREKLGGFYAIDQISETYNLPDSTFQKIKPYLVLNSKAIKKININSATLDQMKAHPYINYSIANSIITYRQQHGNYTDILELKKLMLVSDEFYSRASPYLSVE</sequence>
<dbReference type="InterPro" id="IPR051675">
    <property type="entry name" value="Endo/Exo/Phosphatase_dom_1"/>
</dbReference>
<evidence type="ECO:0000256" key="1">
    <source>
        <dbReference type="SAM" id="Phobius"/>
    </source>
</evidence>
<dbReference type="InterPro" id="IPR010994">
    <property type="entry name" value="RuvA_2-like"/>
</dbReference>